<dbReference type="AlphaFoldDB" id="A0A9P8MA31"/>
<dbReference type="EMBL" id="JACEFI010000010">
    <property type="protein sequence ID" value="KAH0596331.1"/>
    <property type="molecule type" value="Genomic_DNA"/>
</dbReference>
<feature type="compositionally biased region" description="Basic and acidic residues" evidence="1">
    <location>
        <begin position="129"/>
        <end position="138"/>
    </location>
</feature>
<keyword evidence="3" id="KW-1185">Reference proteome</keyword>
<gene>
    <name evidence="2" type="ORF">MHUMG1_06192</name>
</gene>
<evidence type="ECO:0000313" key="2">
    <source>
        <dbReference type="EMBL" id="KAH0596331.1"/>
    </source>
</evidence>
<dbReference type="Proteomes" id="UP000764110">
    <property type="component" value="Unassembled WGS sequence"/>
</dbReference>
<feature type="region of interest" description="Disordered" evidence="1">
    <location>
        <begin position="59"/>
        <end position="138"/>
    </location>
</feature>
<proteinExistence type="predicted"/>
<organism evidence="2 3">
    <name type="scientific">Metarhizium humberi</name>
    <dbReference type="NCBI Taxonomy" id="2596975"/>
    <lineage>
        <taxon>Eukaryota</taxon>
        <taxon>Fungi</taxon>
        <taxon>Dikarya</taxon>
        <taxon>Ascomycota</taxon>
        <taxon>Pezizomycotina</taxon>
        <taxon>Sordariomycetes</taxon>
        <taxon>Hypocreomycetidae</taxon>
        <taxon>Hypocreales</taxon>
        <taxon>Clavicipitaceae</taxon>
        <taxon>Metarhizium</taxon>
    </lineage>
</organism>
<evidence type="ECO:0000313" key="3">
    <source>
        <dbReference type="Proteomes" id="UP000764110"/>
    </source>
</evidence>
<accession>A0A9P8MA31</accession>
<reference evidence="2 3" key="1">
    <citation type="submission" date="2020-07" db="EMBL/GenBank/DDBJ databases">
        <title>Metarhizium humberi genome.</title>
        <authorList>
            <person name="Lysoe E."/>
        </authorList>
    </citation>
    <scope>NUCLEOTIDE SEQUENCE [LARGE SCALE GENOMIC DNA]</scope>
    <source>
        <strain evidence="2 3">ESALQ1638</strain>
    </source>
</reference>
<feature type="region of interest" description="Disordered" evidence="1">
    <location>
        <begin position="1"/>
        <end position="44"/>
    </location>
</feature>
<evidence type="ECO:0000256" key="1">
    <source>
        <dbReference type="SAM" id="MobiDB-lite"/>
    </source>
</evidence>
<sequence>MLTLDARRPYQRMSSCAIGPSSLSSAHLVHSETPLEAPPPPNKQATMIESVSARAWDVEPAQHELISRQETPNSTPSTLRETHTPDLRVSPKRISANGSPTAPHAGPHPGRTWPDLVAAPPQHSAYSKVDVKHQGPAP</sequence>
<protein>
    <submittedName>
        <fullName evidence="2">Uncharacterized protein</fullName>
    </submittedName>
</protein>
<name>A0A9P8MA31_9HYPO</name>
<feature type="compositionally biased region" description="Polar residues" evidence="1">
    <location>
        <begin position="68"/>
        <end position="79"/>
    </location>
</feature>
<comment type="caution">
    <text evidence="2">The sequence shown here is derived from an EMBL/GenBank/DDBJ whole genome shotgun (WGS) entry which is preliminary data.</text>
</comment>